<dbReference type="InterPro" id="IPR016032">
    <property type="entry name" value="Sig_transdc_resp-reg_C-effctor"/>
</dbReference>
<dbReference type="RefSeq" id="WP_379054406.1">
    <property type="nucleotide sequence ID" value="NZ_JBHTKB010000001.1"/>
</dbReference>
<evidence type="ECO:0000256" key="2">
    <source>
        <dbReference type="ARBA" id="ARBA00023125"/>
    </source>
</evidence>
<proteinExistence type="predicted"/>
<dbReference type="NCBIfam" id="TIGR03020">
    <property type="entry name" value="EpsA"/>
    <property type="match status" value="1"/>
</dbReference>
<reference evidence="6" key="1">
    <citation type="journal article" date="2019" name="Int. J. Syst. Evol. Microbiol.">
        <title>The Global Catalogue of Microorganisms (GCM) 10K type strain sequencing project: providing services to taxonomists for standard genome sequencing and annotation.</title>
        <authorList>
            <consortium name="The Broad Institute Genomics Platform"/>
            <consortium name="The Broad Institute Genome Sequencing Center for Infectious Disease"/>
            <person name="Wu L."/>
            <person name="Ma J."/>
        </authorList>
    </citation>
    <scope>NUCLEOTIDE SEQUENCE [LARGE SCALE GENOMIC DNA]</scope>
    <source>
        <strain evidence="6">CCUG 58412</strain>
    </source>
</reference>
<keyword evidence="1" id="KW-0805">Transcription regulation</keyword>
<evidence type="ECO:0000313" key="6">
    <source>
        <dbReference type="Proteomes" id="UP001597128"/>
    </source>
</evidence>
<evidence type="ECO:0000256" key="3">
    <source>
        <dbReference type="ARBA" id="ARBA00023163"/>
    </source>
</evidence>
<dbReference type="Pfam" id="PF00196">
    <property type="entry name" value="GerE"/>
    <property type="match status" value="1"/>
</dbReference>
<dbReference type="PROSITE" id="PS50043">
    <property type="entry name" value="HTH_LUXR_2"/>
    <property type="match status" value="1"/>
</dbReference>
<evidence type="ECO:0000256" key="1">
    <source>
        <dbReference type="ARBA" id="ARBA00023015"/>
    </source>
</evidence>
<gene>
    <name evidence="5" type="primary">epsA</name>
    <name evidence="5" type="ORF">ACFQ1Z_00085</name>
</gene>
<dbReference type="PANTHER" id="PTHR44688">
    <property type="entry name" value="DNA-BINDING TRANSCRIPTIONAL ACTIVATOR DEVR_DOSR"/>
    <property type="match status" value="1"/>
</dbReference>
<dbReference type="InterPro" id="IPR017470">
    <property type="entry name" value="Tscrpt_reg_EpsA"/>
</dbReference>
<evidence type="ECO:0000313" key="5">
    <source>
        <dbReference type="EMBL" id="MFD0911930.1"/>
    </source>
</evidence>
<dbReference type="InterPro" id="IPR000792">
    <property type="entry name" value="Tscrpt_reg_LuxR_C"/>
</dbReference>
<dbReference type="PANTHER" id="PTHR44688:SF16">
    <property type="entry name" value="DNA-BINDING TRANSCRIPTIONAL ACTIVATOR DEVR_DOSR"/>
    <property type="match status" value="1"/>
</dbReference>
<dbReference type="SMART" id="SM00421">
    <property type="entry name" value="HTH_LUXR"/>
    <property type="match status" value="1"/>
</dbReference>
<dbReference type="PROSITE" id="PS00622">
    <property type="entry name" value="HTH_LUXR_1"/>
    <property type="match status" value="1"/>
</dbReference>
<dbReference type="InterPro" id="IPR036388">
    <property type="entry name" value="WH-like_DNA-bd_sf"/>
</dbReference>
<feature type="domain" description="HTH luxR-type" evidence="4">
    <location>
        <begin position="206"/>
        <end position="271"/>
    </location>
</feature>
<dbReference type="EMBL" id="JBHTKB010000001">
    <property type="protein sequence ID" value="MFD0911930.1"/>
    <property type="molecule type" value="Genomic_DNA"/>
</dbReference>
<comment type="caution">
    <text evidence="5">The sequence shown here is derived from an EMBL/GenBank/DDBJ whole genome shotgun (WGS) entry which is preliminary data.</text>
</comment>
<dbReference type="CDD" id="cd06170">
    <property type="entry name" value="LuxR_C_like"/>
    <property type="match status" value="1"/>
</dbReference>
<dbReference type="PRINTS" id="PR00038">
    <property type="entry name" value="HTHLUXR"/>
</dbReference>
<dbReference type="Proteomes" id="UP001597128">
    <property type="component" value="Unassembled WGS sequence"/>
</dbReference>
<evidence type="ECO:0000259" key="4">
    <source>
        <dbReference type="PROSITE" id="PS50043"/>
    </source>
</evidence>
<keyword evidence="2" id="KW-0238">DNA-binding</keyword>
<dbReference type="Gene3D" id="1.10.10.10">
    <property type="entry name" value="Winged helix-like DNA-binding domain superfamily/Winged helix DNA-binding domain"/>
    <property type="match status" value="1"/>
</dbReference>
<name>A0ABW3F4K4_9PROT</name>
<keyword evidence="3" id="KW-0804">Transcription</keyword>
<accession>A0ABW3F4K4</accession>
<organism evidence="5 6">
    <name type="scientific">Methylophilus luteus</name>
    <dbReference type="NCBI Taxonomy" id="640108"/>
    <lineage>
        <taxon>Bacteria</taxon>
        <taxon>Pseudomonadati</taxon>
        <taxon>Pseudomonadota</taxon>
        <taxon>Betaproteobacteria</taxon>
        <taxon>Nitrosomonadales</taxon>
        <taxon>Methylophilaceae</taxon>
        <taxon>Methylophilus</taxon>
    </lineage>
</organism>
<protein>
    <submittedName>
        <fullName evidence="5">XrtB/PEP-CTERM-associated transcriptional regulator EpsA</fullName>
    </submittedName>
</protein>
<sequence length="277" mass="31655">MSTTITGTDQANDQWGLVLNEEQRVLFMEVIEESLRLQHRSHFFNWLQRGFQCLMAHEVVIVGVRGTERPSYDYEYLTSSRYFGDTQFDQVLHEADGLVSQAFEQWSRLGIPVFYHTEIPSQQNSHFAIEQIEAERMTASELKRFVVHGFGNEHSRIATLVMFGRLSSPINAQTAHLLELLMPHLHCAIEKVTANKCPSVLSTPARNGRVKPLSKRELEVLEWLQAGKTNWEIGSIMEISPLTIKNHVQNILRKMDVENRGQAASKALKMGLIARKQ</sequence>
<keyword evidence="6" id="KW-1185">Reference proteome</keyword>
<dbReference type="SUPFAM" id="SSF46894">
    <property type="entry name" value="C-terminal effector domain of the bipartite response regulators"/>
    <property type="match status" value="1"/>
</dbReference>